<protein>
    <submittedName>
        <fullName evidence="3">Capsid protein</fullName>
    </submittedName>
</protein>
<dbReference type="InterPro" id="IPR009636">
    <property type="entry name" value="SCAF"/>
</dbReference>
<dbReference type="Pfam" id="PF06810">
    <property type="entry name" value="Phage_scaffold"/>
    <property type="match status" value="1"/>
</dbReference>
<evidence type="ECO:0000313" key="3">
    <source>
        <dbReference type="EMBL" id="ROX56627.1"/>
    </source>
</evidence>
<evidence type="ECO:0000256" key="2">
    <source>
        <dbReference type="SAM" id="MobiDB-lite"/>
    </source>
</evidence>
<proteinExistence type="predicted"/>
<gene>
    <name evidence="3" type="ORF">EGW36_06515</name>
</gene>
<dbReference type="RefSeq" id="WP_010732311.1">
    <property type="nucleotide sequence ID" value="NZ_PUBG01000029.1"/>
</dbReference>
<feature type="region of interest" description="Disordered" evidence="2">
    <location>
        <begin position="146"/>
        <end position="176"/>
    </location>
</feature>
<sequence length="204" mass="22486">MKKEDLIALGIDEEIAKSVMALHGKTVTQLNAQVATAEQERDQFKEQLVSNQTELDALKEAAKGNEGLTQQLADLQSKFDAAKSESETKLAEQQKDFAIKLALKEANALDEEIVLGQLDKDTIKVVDGKLQGFEEQLKGLQESKSFLFQEAKDPEPTPPTPTIVTPGNPAGSITPSYDLAKMSYQEVAKLKQEQPEVFKQLTQQ</sequence>
<reference evidence="3 4" key="1">
    <citation type="submission" date="2018-10" db="EMBL/GenBank/DDBJ databases">
        <title>Genotypes and phenotypes of Enterococci isolated from broiler chickens.</title>
        <authorList>
            <person name="Muhammad A.R."/>
            <person name="Diarra M.S."/>
        </authorList>
    </citation>
    <scope>NUCLEOTIDE SEQUENCE [LARGE SCALE GENOMIC DNA]</scope>
    <source>
        <strain evidence="3 4">P5 C A 35</strain>
    </source>
</reference>
<dbReference type="EMBL" id="RKNM01000006">
    <property type="protein sequence ID" value="ROX56627.1"/>
    <property type="molecule type" value="Genomic_DNA"/>
</dbReference>
<dbReference type="AlphaFoldDB" id="A0AB74CYS8"/>
<comment type="caution">
    <text evidence="3">The sequence shown here is derived from an EMBL/GenBank/DDBJ whole genome shotgun (WGS) entry which is preliminary data.</text>
</comment>
<evidence type="ECO:0000256" key="1">
    <source>
        <dbReference type="SAM" id="Coils"/>
    </source>
</evidence>
<name>A0AB74CYS8_ENTFC</name>
<accession>A0AB74CYS8</accession>
<feature type="coiled-coil region" evidence="1">
    <location>
        <begin position="27"/>
        <end position="85"/>
    </location>
</feature>
<organism evidence="3 4">
    <name type="scientific">Enterococcus faecium</name>
    <name type="common">Streptococcus faecium</name>
    <dbReference type="NCBI Taxonomy" id="1352"/>
    <lineage>
        <taxon>Bacteria</taxon>
        <taxon>Bacillati</taxon>
        <taxon>Bacillota</taxon>
        <taxon>Bacilli</taxon>
        <taxon>Lactobacillales</taxon>
        <taxon>Enterococcaceae</taxon>
        <taxon>Enterococcus</taxon>
    </lineage>
</organism>
<dbReference type="Proteomes" id="UP000281752">
    <property type="component" value="Unassembled WGS sequence"/>
</dbReference>
<evidence type="ECO:0000313" key="4">
    <source>
        <dbReference type="Proteomes" id="UP000281752"/>
    </source>
</evidence>
<keyword evidence="1" id="KW-0175">Coiled coil</keyword>